<gene>
    <name evidence="1" type="ORF">DWB85_13955</name>
</gene>
<reference evidence="1 2" key="1">
    <citation type="submission" date="2018-07" db="EMBL/GenBank/DDBJ databases">
        <title>Halioglobus sp. genome submission.</title>
        <authorList>
            <person name="Ye M.-Q."/>
            <person name="Du Z.-J."/>
        </authorList>
    </citation>
    <scope>NUCLEOTIDE SEQUENCE [LARGE SCALE GENOMIC DNA]</scope>
    <source>
        <strain evidence="1 2">U0301</strain>
    </source>
</reference>
<name>A0A3L7DXE2_9GAMM</name>
<organism evidence="1 2">
    <name type="scientific">Seongchinamella sediminis</name>
    <dbReference type="NCBI Taxonomy" id="2283635"/>
    <lineage>
        <taxon>Bacteria</taxon>
        <taxon>Pseudomonadati</taxon>
        <taxon>Pseudomonadota</taxon>
        <taxon>Gammaproteobacteria</taxon>
        <taxon>Cellvibrionales</taxon>
        <taxon>Halieaceae</taxon>
        <taxon>Seongchinamella</taxon>
    </lineage>
</organism>
<proteinExistence type="predicted"/>
<accession>A0A3L7DXE2</accession>
<evidence type="ECO:0000313" key="2">
    <source>
        <dbReference type="Proteomes" id="UP000265509"/>
    </source>
</evidence>
<comment type="caution">
    <text evidence="1">The sequence shown here is derived from an EMBL/GenBank/DDBJ whole genome shotgun (WGS) entry which is preliminary data.</text>
</comment>
<protein>
    <submittedName>
        <fullName evidence="1">Uncharacterized protein</fullName>
    </submittedName>
</protein>
<keyword evidence="2" id="KW-1185">Reference proteome</keyword>
<dbReference type="Proteomes" id="UP000265509">
    <property type="component" value="Unassembled WGS sequence"/>
</dbReference>
<evidence type="ECO:0000313" key="1">
    <source>
        <dbReference type="EMBL" id="RLQ21180.1"/>
    </source>
</evidence>
<dbReference type="EMBL" id="QRAN01000015">
    <property type="protein sequence ID" value="RLQ21180.1"/>
    <property type="molecule type" value="Genomic_DNA"/>
</dbReference>
<sequence>MLGRILGLNSKVYTFGELHFFEELVGLEEFSNNRNWPHSQALYILEQLLTRSRHGLFAEYSQGCYERDAQKIIESAASLKPAKLYRAFLSQEILRKKSADSLRADAAIFVRHQGNTSSVSRCENHKYDT</sequence>
<dbReference type="AlphaFoldDB" id="A0A3L7DXE2"/>